<keyword evidence="4" id="KW-1185">Reference proteome</keyword>
<dbReference type="InterPro" id="IPR006068">
    <property type="entry name" value="ATPase_P-typ_cation-transptr_C"/>
</dbReference>
<reference evidence="3" key="1">
    <citation type="journal article" date="2023" name="Insect Mol. Biol.">
        <title>Genome sequencing provides insights into the evolution of gene families encoding plant cell wall-degrading enzymes in longhorned beetles.</title>
        <authorList>
            <person name="Shin N.R."/>
            <person name="Okamura Y."/>
            <person name="Kirsch R."/>
            <person name="Pauchet Y."/>
        </authorList>
    </citation>
    <scope>NUCLEOTIDE SEQUENCE</scope>
    <source>
        <strain evidence="3">MMC_N1</strain>
    </source>
</reference>
<keyword evidence="1" id="KW-1133">Transmembrane helix</keyword>
<evidence type="ECO:0000256" key="1">
    <source>
        <dbReference type="SAM" id="Phobius"/>
    </source>
</evidence>
<evidence type="ECO:0000313" key="4">
    <source>
        <dbReference type="Proteomes" id="UP001162164"/>
    </source>
</evidence>
<dbReference type="PANTHER" id="PTHR42861">
    <property type="entry name" value="CALCIUM-TRANSPORTING ATPASE"/>
    <property type="match status" value="1"/>
</dbReference>
<name>A0ABQ9JVM5_9CUCU</name>
<accession>A0ABQ9JVM5</accession>
<gene>
    <name evidence="3" type="ORF">NQ317_002592</name>
</gene>
<organism evidence="3 4">
    <name type="scientific">Molorchus minor</name>
    <dbReference type="NCBI Taxonomy" id="1323400"/>
    <lineage>
        <taxon>Eukaryota</taxon>
        <taxon>Metazoa</taxon>
        <taxon>Ecdysozoa</taxon>
        <taxon>Arthropoda</taxon>
        <taxon>Hexapoda</taxon>
        <taxon>Insecta</taxon>
        <taxon>Pterygota</taxon>
        <taxon>Neoptera</taxon>
        <taxon>Endopterygota</taxon>
        <taxon>Coleoptera</taxon>
        <taxon>Polyphaga</taxon>
        <taxon>Cucujiformia</taxon>
        <taxon>Chrysomeloidea</taxon>
        <taxon>Cerambycidae</taxon>
        <taxon>Lamiinae</taxon>
        <taxon>Monochamini</taxon>
        <taxon>Molorchus</taxon>
    </lineage>
</organism>
<sequence length="96" mass="10826">MDIPNPLNAMQILWINIIMDGPPAQSLGVEPVEEDVVKQKPRDTKQPMITKRLILNVLLSALFIIAGTLWVFQKEMSSEGITARDTTMTFTCFCLF</sequence>
<comment type="caution">
    <text evidence="3">The sequence shown here is derived from an EMBL/GenBank/DDBJ whole genome shotgun (WGS) entry which is preliminary data.</text>
</comment>
<dbReference type="SUPFAM" id="SSF81665">
    <property type="entry name" value="Calcium ATPase, transmembrane domain M"/>
    <property type="match status" value="1"/>
</dbReference>
<dbReference type="Pfam" id="PF00689">
    <property type="entry name" value="Cation_ATPase_C"/>
    <property type="match status" value="1"/>
</dbReference>
<feature type="domain" description="Cation-transporting P-type ATPase C-terminal" evidence="2">
    <location>
        <begin position="4"/>
        <end position="95"/>
    </location>
</feature>
<evidence type="ECO:0000313" key="3">
    <source>
        <dbReference type="EMBL" id="KAJ8981398.1"/>
    </source>
</evidence>
<evidence type="ECO:0000259" key="2">
    <source>
        <dbReference type="Pfam" id="PF00689"/>
    </source>
</evidence>
<dbReference type="InterPro" id="IPR023298">
    <property type="entry name" value="ATPase_P-typ_TM_dom_sf"/>
</dbReference>
<keyword evidence="1" id="KW-0472">Membrane</keyword>
<dbReference type="Gene3D" id="1.20.1110.10">
    <property type="entry name" value="Calcium-transporting ATPase, transmembrane domain"/>
    <property type="match status" value="1"/>
</dbReference>
<proteinExistence type="predicted"/>
<keyword evidence="1" id="KW-0812">Transmembrane</keyword>
<protein>
    <recommendedName>
        <fullName evidence="2">Cation-transporting P-type ATPase C-terminal domain-containing protein</fullName>
    </recommendedName>
</protein>
<feature type="transmembrane region" description="Helical" evidence="1">
    <location>
        <begin position="53"/>
        <end position="72"/>
    </location>
</feature>
<dbReference type="Proteomes" id="UP001162164">
    <property type="component" value="Unassembled WGS sequence"/>
</dbReference>
<dbReference type="EMBL" id="JAPWTJ010000185">
    <property type="protein sequence ID" value="KAJ8981398.1"/>
    <property type="molecule type" value="Genomic_DNA"/>
</dbReference>